<sequence length="155" mass="17886">MPKSSSRESRGRKPGSYQWYEIQDNVAYYAEFEKPKIVYPEIAKESRFAFDNKSLLFNNKAFIIPLNDLYLLGILNSEIAWKYTQSICTALGDENKGGRLMLQWVNFKRLPIPPASESEKEPIIKLVQKCLDAKGVNCEEWEKEIDERVAALYGL</sequence>
<evidence type="ECO:0000313" key="6">
    <source>
        <dbReference type="EMBL" id="CCI00504.1"/>
    </source>
</evidence>
<dbReference type="PANTHER" id="PTHR33841:SF1">
    <property type="entry name" value="DNA METHYLTRANSFERASE A"/>
    <property type="match status" value="1"/>
</dbReference>
<dbReference type="GO" id="GO:0009007">
    <property type="term" value="F:site-specific DNA-methyltransferase (adenine-specific) activity"/>
    <property type="evidence" value="ECO:0007669"/>
    <property type="project" value="UniProtKB-EC"/>
</dbReference>
<dbReference type="EMBL" id="CAII01000881">
    <property type="protein sequence ID" value="CCI00504.1"/>
    <property type="molecule type" value="Genomic_DNA"/>
</dbReference>
<evidence type="ECO:0000259" key="5">
    <source>
        <dbReference type="Pfam" id="PF12950"/>
    </source>
</evidence>
<gene>
    <name evidence="6" type="ORF">MICAB_8920001</name>
</gene>
<keyword evidence="2" id="KW-0489">Methyltransferase</keyword>
<name>I4FXU3_MICAE</name>
<protein>
    <recommendedName>
        <fullName evidence="1">site-specific DNA-methyltransferase (adenine-specific)</fullName>
        <ecNumber evidence="1">2.1.1.72</ecNumber>
    </recommendedName>
</protein>
<keyword evidence="3" id="KW-0808">Transferase</keyword>
<evidence type="ECO:0000256" key="1">
    <source>
        <dbReference type="ARBA" id="ARBA00011900"/>
    </source>
</evidence>
<evidence type="ECO:0000256" key="4">
    <source>
        <dbReference type="ARBA" id="ARBA00047942"/>
    </source>
</evidence>
<dbReference type="AlphaFoldDB" id="I4FXU3"/>
<proteinExistence type="predicted"/>
<comment type="catalytic activity">
    <reaction evidence="4">
        <text>a 2'-deoxyadenosine in DNA + S-adenosyl-L-methionine = an N(6)-methyl-2'-deoxyadenosine in DNA + S-adenosyl-L-homocysteine + H(+)</text>
        <dbReference type="Rhea" id="RHEA:15197"/>
        <dbReference type="Rhea" id="RHEA-COMP:12418"/>
        <dbReference type="Rhea" id="RHEA-COMP:12419"/>
        <dbReference type="ChEBI" id="CHEBI:15378"/>
        <dbReference type="ChEBI" id="CHEBI:57856"/>
        <dbReference type="ChEBI" id="CHEBI:59789"/>
        <dbReference type="ChEBI" id="CHEBI:90615"/>
        <dbReference type="ChEBI" id="CHEBI:90616"/>
        <dbReference type="EC" id="2.1.1.72"/>
    </reaction>
</comment>
<evidence type="ECO:0000313" key="7">
    <source>
        <dbReference type="Proteomes" id="UP000003172"/>
    </source>
</evidence>
<dbReference type="Proteomes" id="UP000003172">
    <property type="component" value="Unassembled WGS sequence"/>
</dbReference>
<dbReference type="HOGENOM" id="CLU_1693464_0_0_3"/>
<dbReference type="PANTHER" id="PTHR33841">
    <property type="entry name" value="DNA METHYLTRANSFERASE YEEA-RELATED"/>
    <property type="match status" value="1"/>
</dbReference>
<comment type="caution">
    <text evidence="6">The sequence shown here is derived from an EMBL/GenBank/DDBJ whole genome shotgun (WGS) entry which is preliminary data.</text>
</comment>
<evidence type="ECO:0000256" key="2">
    <source>
        <dbReference type="ARBA" id="ARBA00022603"/>
    </source>
</evidence>
<dbReference type="Pfam" id="PF12950">
    <property type="entry name" value="TaqI_C"/>
    <property type="match status" value="1"/>
</dbReference>
<evidence type="ECO:0000256" key="3">
    <source>
        <dbReference type="ARBA" id="ARBA00022679"/>
    </source>
</evidence>
<feature type="domain" description="TaqI-like C-terminal specificity" evidence="5">
    <location>
        <begin position="26"/>
        <end position="90"/>
    </location>
</feature>
<dbReference type="InterPro" id="IPR050953">
    <property type="entry name" value="N4_N6_ade-DNA_methylase"/>
</dbReference>
<dbReference type="GO" id="GO:0032259">
    <property type="term" value="P:methylation"/>
    <property type="evidence" value="ECO:0007669"/>
    <property type="project" value="UniProtKB-KW"/>
</dbReference>
<dbReference type="EC" id="2.1.1.72" evidence="1"/>
<accession>I4FXU3</accession>
<dbReference type="InterPro" id="IPR025931">
    <property type="entry name" value="TaqI_C"/>
</dbReference>
<reference evidence="6 7" key="1">
    <citation type="submission" date="2012-04" db="EMBL/GenBank/DDBJ databases">
        <authorList>
            <person name="Genoscope - CEA"/>
        </authorList>
    </citation>
    <scope>NUCLEOTIDE SEQUENCE [LARGE SCALE GENOMIC DNA]</scope>
    <source>
        <strain evidence="6 7">9717</strain>
    </source>
</reference>
<organism evidence="6 7">
    <name type="scientific">Microcystis aeruginosa PCC 9717</name>
    <dbReference type="NCBI Taxonomy" id="1160286"/>
    <lineage>
        <taxon>Bacteria</taxon>
        <taxon>Bacillati</taxon>
        <taxon>Cyanobacteriota</taxon>
        <taxon>Cyanophyceae</taxon>
        <taxon>Oscillatoriophycideae</taxon>
        <taxon>Chroococcales</taxon>
        <taxon>Microcystaceae</taxon>
        <taxon>Microcystis</taxon>
    </lineage>
</organism>